<dbReference type="Pfam" id="PF00440">
    <property type="entry name" value="TetR_N"/>
    <property type="match status" value="1"/>
</dbReference>
<keyword evidence="3" id="KW-0804">Transcription</keyword>
<reference evidence="6 7" key="1">
    <citation type="submission" date="2018-11" db="EMBL/GenBank/DDBJ databases">
        <title>YIM 102482-1 draft genome.</title>
        <authorList>
            <person name="Li G."/>
            <person name="Jiang Y."/>
        </authorList>
    </citation>
    <scope>NUCLEOTIDE SEQUENCE [LARGE SCALE GENOMIC DNA]</scope>
    <source>
        <strain evidence="6 7">YIM 102482-1</strain>
    </source>
</reference>
<comment type="caution">
    <text evidence="6">The sequence shown here is derived from an EMBL/GenBank/DDBJ whole genome shotgun (WGS) entry which is preliminary data.</text>
</comment>
<dbReference type="OrthoDB" id="3210235at2"/>
<dbReference type="Proteomes" id="UP000274391">
    <property type="component" value="Unassembled WGS sequence"/>
</dbReference>
<dbReference type="InterPro" id="IPR009057">
    <property type="entry name" value="Homeodomain-like_sf"/>
</dbReference>
<organism evidence="6 7">
    <name type="scientific">Gulosibacter macacae</name>
    <dbReference type="NCBI Taxonomy" id="2488791"/>
    <lineage>
        <taxon>Bacteria</taxon>
        <taxon>Bacillati</taxon>
        <taxon>Actinomycetota</taxon>
        <taxon>Actinomycetes</taxon>
        <taxon>Micrococcales</taxon>
        <taxon>Microbacteriaceae</taxon>
        <taxon>Gulosibacter</taxon>
    </lineage>
</organism>
<evidence type="ECO:0000256" key="2">
    <source>
        <dbReference type="ARBA" id="ARBA00023125"/>
    </source>
</evidence>
<protein>
    <submittedName>
        <fullName evidence="6">TetR/AcrR family transcriptional regulator</fullName>
    </submittedName>
</protein>
<accession>A0A3P3VXE7</accession>
<dbReference type="EMBL" id="RQVS01000005">
    <property type="protein sequence ID" value="RRJ87154.1"/>
    <property type="molecule type" value="Genomic_DNA"/>
</dbReference>
<feature type="domain" description="HTH tetR-type" evidence="5">
    <location>
        <begin position="16"/>
        <end position="76"/>
    </location>
</feature>
<evidence type="ECO:0000256" key="3">
    <source>
        <dbReference type="ARBA" id="ARBA00023163"/>
    </source>
</evidence>
<dbReference type="PANTHER" id="PTHR30055:SF234">
    <property type="entry name" value="HTH-TYPE TRANSCRIPTIONAL REGULATOR BETI"/>
    <property type="match status" value="1"/>
</dbReference>
<evidence type="ECO:0000313" key="6">
    <source>
        <dbReference type="EMBL" id="RRJ87154.1"/>
    </source>
</evidence>
<dbReference type="InterPro" id="IPR001647">
    <property type="entry name" value="HTH_TetR"/>
</dbReference>
<name>A0A3P3VXE7_9MICO</name>
<sequence length="200" mass="21758">MDAPQARAPRQRLDVDQRRDELLTAAVDVFAGATYSAVTVAQIAEAAGASPALVFHYFGNKAGIYAAVVELELELLLRAQLAAERALDPNSASRDRVRAHLLVLLERVEARPSMLAAGDEPAAANEVRAKARARTANELRRILGPTEGWARHDYALAAWSGFVGDACRHWAERGYPESERFPLIDTALGALEGALGDWMR</sequence>
<proteinExistence type="predicted"/>
<evidence type="ECO:0000256" key="4">
    <source>
        <dbReference type="PROSITE-ProRule" id="PRU00335"/>
    </source>
</evidence>
<feature type="DNA-binding region" description="H-T-H motif" evidence="4">
    <location>
        <begin position="39"/>
        <end position="58"/>
    </location>
</feature>
<dbReference type="GO" id="GO:0000976">
    <property type="term" value="F:transcription cis-regulatory region binding"/>
    <property type="evidence" value="ECO:0007669"/>
    <property type="project" value="TreeGrafter"/>
</dbReference>
<dbReference type="AlphaFoldDB" id="A0A3P3VXE7"/>
<keyword evidence="1" id="KW-0805">Transcription regulation</keyword>
<gene>
    <name evidence="6" type="ORF">EG850_04845</name>
</gene>
<keyword evidence="7" id="KW-1185">Reference proteome</keyword>
<keyword evidence="2 4" id="KW-0238">DNA-binding</keyword>
<dbReference type="SUPFAM" id="SSF46689">
    <property type="entry name" value="Homeodomain-like"/>
    <property type="match status" value="1"/>
</dbReference>
<dbReference type="PRINTS" id="PR00455">
    <property type="entry name" value="HTHTETR"/>
</dbReference>
<evidence type="ECO:0000313" key="7">
    <source>
        <dbReference type="Proteomes" id="UP000274391"/>
    </source>
</evidence>
<dbReference type="PANTHER" id="PTHR30055">
    <property type="entry name" value="HTH-TYPE TRANSCRIPTIONAL REGULATOR RUTR"/>
    <property type="match status" value="1"/>
</dbReference>
<dbReference type="GO" id="GO:0003700">
    <property type="term" value="F:DNA-binding transcription factor activity"/>
    <property type="evidence" value="ECO:0007669"/>
    <property type="project" value="TreeGrafter"/>
</dbReference>
<dbReference type="InterPro" id="IPR050109">
    <property type="entry name" value="HTH-type_TetR-like_transc_reg"/>
</dbReference>
<evidence type="ECO:0000256" key="1">
    <source>
        <dbReference type="ARBA" id="ARBA00023015"/>
    </source>
</evidence>
<dbReference type="PROSITE" id="PS50977">
    <property type="entry name" value="HTH_TETR_2"/>
    <property type="match status" value="1"/>
</dbReference>
<evidence type="ECO:0000259" key="5">
    <source>
        <dbReference type="PROSITE" id="PS50977"/>
    </source>
</evidence>
<dbReference type="RefSeq" id="WP_124970809.1">
    <property type="nucleotide sequence ID" value="NZ_RQVS01000005.1"/>
</dbReference>
<dbReference type="Gene3D" id="1.10.357.10">
    <property type="entry name" value="Tetracycline Repressor, domain 2"/>
    <property type="match status" value="1"/>
</dbReference>